<protein>
    <submittedName>
        <fullName evidence="2">Uncharacterized protein</fullName>
    </submittedName>
</protein>
<evidence type="ECO:0000256" key="1">
    <source>
        <dbReference type="SAM" id="SignalP"/>
    </source>
</evidence>
<dbReference type="EMBL" id="JACOPB010000004">
    <property type="protein sequence ID" value="MBC5708445.1"/>
    <property type="molecule type" value="Genomic_DNA"/>
</dbReference>
<name>A0ABR7H5H7_9FIRM</name>
<evidence type="ECO:0000313" key="2">
    <source>
        <dbReference type="EMBL" id="MBC5708445.1"/>
    </source>
</evidence>
<comment type="caution">
    <text evidence="2">The sequence shown here is derived from an EMBL/GenBank/DDBJ whole genome shotgun (WGS) entry which is preliminary data.</text>
</comment>
<accession>A0ABR7H5H7</accession>
<keyword evidence="3" id="KW-1185">Reference proteome</keyword>
<keyword evidence="1" id="KW-0732">Signal</keyword>
<reference evidence="2 3" key="1">
    <citation type="submission" date="2020-08" db="EMBL/GenBank/DDBJ databases">
        <title>Genome public.</title>
        <authorList>
            <person name="Liu C."/>
            <person name="Sun Q."/>
        </authorList>
    </citation>
    <scope>NUCLEOTIDE SEQUENCE [LARGE SCALE GENOMIC DNA]</scope>
    <source>
        <strain evidence="2 3">NSJ-66</strain>
    </source>
</reference>
<gene>
    <name evidence="2" type="ORF">H8S75_10840</name>
</gene>
<feature type="chain" id="PRO_5047091401" evidence="1">
    <location>
        <begin position="27"/>
        <end position="145"/>
    </location>
</feature>
<proteinExistence type="predicted"/>
<dbReference type="Proteomes" id="UP000634672">
    <property type="component" value="Unassembled WGS sequence"/>
</dbReference>
<sequence length="145" mass="15433">MRLQKLLSVSLAVLMTMSATPVMTYANIGTTANPSMMENGMDITVSTTSDGKTKASWGKVTMTSSKKKASTKVSTYSGTAYFLAAQTKIPDTGEAVNDDAFNAESVNSGTLYNPNPKEGIRWEGLGIIHDTETSGSQSTTVKKSY</sequence>
<feature type="signal peptide" evidence="1">
    <location>
        <begin position="1"/>
        <end position="26"/>
    </location>
</feature>
<dbReference type="RefSeq" id="WP_187021500.1">
    <property type="nucleotide sequence ID" value="NZ_JACOPB010000004.1"/>
</dbReference>
<organism evidence="2 3">
    <name type="scientific">Hungatella hominis</name>
    <dbReference type="NCBI Taxonomy" id="2763050"/>
    <lineage>
        <taxon>Bacteria</taxon>
        <taxon>Bacillati</taxon>
        <taxon>Bacillota</taxon>
        <taxon>Clostridia</taxon>
        <taxon>Lachnospirales</taxon>
        <taxon>Lachnospiraceae</taxon>
        <taxon>Hungatella</taxon>
    </lineage>
</organism>
<evidence type="ECO:0000313" key="3">
    <source>
        <dbReference type="Proteomes" id="UP000634672"/>
    </source>
</evidence>